<reference evidence="1" key="1">
    <citation type="submission" date="2024-03" db="EMBL/GenBank/DDBJ databases">
        <title>WGS assembly of Saponaria officinalis var. Norfolk2.</title>
        <authorList>
            <person name="Jenkins J."/>
            <person name="Shu S."/>
            <person name="Grimwood J."/>
            <person name="Barry K."/>
            <person name="Goodstein D."/>
            <person name="Schmutz J."/>
            <person name="Leebens-Mack J."/>
            <person name="Osbourn A."/>
        </authorList>
    </citation>
    <scope>NUCLEOTIDE SEQUENCE [LARGE SCALE GENOMIC DNA]</scope>
    <source>
        <strain evidence="1">JIC</strain>
    </source>
</reference>
<accession>A0AAW1H3A8</accession>
<protein>
    <submittedName>
        <fullName evidence="1">Uncharacterized protein</fullName>
    </submittedName>
</protein>
<sequence>MSNMGSQFAVPKFDGKSSFTLWQRRMKDLLVHLGLAKALKGDNGKPKKMSDGDWEEVCTKCASTIRLCIYVFSNQYLDNLDRTNWETINNIMTSTPNLDLNQDPNCTYSYTNKIMPPNEISDPSTSFGPDPDPNSYTDLMPPKVICDDIYNPFTDDILSLIVEYVKTRRGIPSPDLVEVKSLIENLKT</sequence>
<dbReference type="AlphaFoldDB" id="A0AAW1H3A8"/>
<comment type="caution">
    <text evidence="1">The sequence shown here is derived from an EMBL/GenBank/DDBJ whole genome shotgun (WGS) entry which is preliminary data.</text>
</comment>
<gene>
    <name evidence="1" type="ORF">RND81_12G045800</name>
</gene>
<keyword evidence="2" id="KW-1185">Reference proteome</keyword>
<name>A0AAW1H3A8_SAPOF</name>
<dbReference type="Proteomes" id="UP001443914">
    <property type="component" value="Unassembled WGS sequence"/>
</dbReference>
<evidence type="ECO:0000313" key="1">
    <source>
        <dbReference type="EMBL" id="KAK9671657.1"/>
    </source>
</evidence>
<organism evidence="1 2">
    <name type="scientific">Saponaria officinalis</name>
    <name type="common">Common soapwort</name>
    <name type="synonym">Lychnis saponaria</name>
    <dbReference type="NCBI Taxonomy" id="3572"/>
    <lineage>
        <taxon>Eukaryota</taxon>
        <taxon>Viridiplantae</taxon>
        <taxon>Streptophyta</taxon>
        <taxon>Embryophyta</taxon>
        <taxon>Tracheophyta</taxon>
        <taxon>Spermatophyta</taxon>
        <taxon>Magnoliopsida</taxon>
        <taxon>eudicotyledons</taxon>
        <taxon>Gunneridae</taxon>
        <taxon>Pentapetalae</taxon>
        <taxon>Caryophyllales</taxon>
        <taxon>Caryophyllaceae</taxon>
        <taxon>Caryophylleae</taxon>
        <taxon>Saponaria</taxon>
    </lineage>
</organism>
<dbReference type="EMBL" id="JBDFQZ010000012">
    <property type="protein sequence ID" value="KAK9671657.1"/>
    <property type="molecule type" value="Genomic_DNA"/>
</dbReference>
<evidence type="ECO:0000313" key="2">
    <source>
        <dbReference type="Proteomes" id="UP001443914"/>
    </source>
</evidence>
<proteinExistence type="predicted"/>